<evidence type="ECO:0000313" key="1">
    <source>
        <dbReference type="EMBL" id="QQD17754.1"/>
    </source>
</evidence>
<dbReference type="Proteomes" id="UP000596063">
    <property type="component" value="Chromosome"/>
</dbReference>
<name>A0A7T4QZM7_9GAMM</name>
<dbReference type="RefSeq" id="WP_198569253.1">
    <property type="nucleotide sequence ID" value="NZ_CP066167.1"/>
</dbReference>
<accession>A0A7T4QZM7</accession>
<organism evidence="1 2">
    <name type="scientific">Spongiibacter nanhainus</name>
    <dbReference type="NCBI Taxonomy" id="2794344"/>
    <lineage>
        <taxon>Bacteria</taxon>
        <taxon>Pseudomonadati</taxon>
        <taxon>Pseudomonadota</taxon>
        <taxon>Gammaproteobacteria</taxon>
        <taxon>Cellvibrionales</taxon>
        <taxon>Spongiibacteraceae</taxon>
        <taxon>Spongiibacter</taxon>
    </lineage>
</organism>
<dbReference type="InterPro" id="IPR009057">
    <property type="entry name" value="Homeodomain-like_sf"/>
</dbReference>
<keyword evidence="2" id="KW-1185">Reference proteome</keyword>
<dbReference type="AlphaFoldDB" id="A0A7T4QZM7"/>
<gene>
    <name evidence="1" type="ORF">I6N98_15630</name>
</gene>
<dbReference type="SUPFAM" id="SSF46689">
    <property type="entry name" value="Homeodomain-like"/>
    <property type="match status" value="1"/>
</dbReference>
<protein>
    <submittedName>
        <fullName evidence="1">TetR/AcrR family transcriptional regulator</fullName>
    </submittedName>
</protein>
<sequence length="255" mass="28465">MNSIKRQWPDLGIRQRLLLAGEKILSQQGLSDAKIRQFTVEAGSANISAIHYHFGSVDAFLEIVCALRQPRISKLSQDCRKQVGDYFGARSQLPLQAQVYCVVAPQLALVAETWPSCFACSLMDVLNADGYHQGIFARYRDWGGVLSSGYDTMQAHLATLLGEQEAAERLLLTQATLSGSVREIEGELRRFRDRPSKVDFASICRELTESVSAALLQDFYQPSARDFYDLFDQLPIRPGHPLTGTEADPLTQERP</sequence>
<reference evidence="1 2" key="1">
    <citation type="submission" date="2020-12" db="EMBL/GenBank/DDBJ databases">
        <authorList>
            <person name="Shan Y."/>
        </authorList>
    </citation>
    <scope>NUCLEOTIDE SEQUENCE [LARGE SCALE GENOMIC DNA]</scope>
    <source>
        <strain evidence="2">csc3.9</strain>
    </source>
</reference>
<proteinExistence type="predicted"/>
<evidence type="ECO:0000313" key="2">
    <source>
        <dbReference type="Proteomes" id="UP000596063"/>
    </source>
</evidence>
<dbReference type="Gene3D" id="1.10.357.10">
    <property type="entry name" value="Tetracycline Repressor, domain 2"/>
    <property type="match status" value="1"/>
</dbReference>
<dbReference type="EMBL" id="CP066167">
    <property type="protein sequence ID" value="QQD17754.1"/>
    <property type="molecule type" value="Genomic_DNA"/>
</dbReference>
<dbReference type="KEGG" id="snan:I6N98_15630"/>